<gene>
    <name evidence="13" type="primary">RvY_08226-1</name>
    <name evidence="13" type="synonym">RvY_08226.1</name>
    <name evidence="13" type="ORF">RvY_08226</name>
</gene>
<keyword evidence="3" id="KW-0444">Lipid biosynthesis</keyword>
<dbReference type="PANTHER" id="PTHR10739">
    <property type="entry name" value="CYTIDYLYLTRANSFERASE"/>
    <property type="match status" value="1"/>
</dbReference>
<dbReference type="EC" id="2.7.7.15" evidence="10"/>
<evidence type="ECO:0000256" key="11">
    <source>
        <dbReference type="SAM" id="MobiDB-lite"/>
    </source>
</evidence>
<evidence type="ECO:0000256" key="9">
    <source>
        <dbReference type="ARBA" id="ARBA00025706"/>
    </source>
</evidence>
<feature type="region of interest" description="Disordered" evidence="11">
    <location>
        <begin position="1"/>
        <end position="73"/>
    </location>
</feature>
<evidence type="ECO:0000256" key="3">
    <source>
        <dbReference type="ARBA" id="ARBA00022516"/>
    </source>
</evidence>
<reference evidence="13 14" key="1">
    <citation type="journal article" date="2016" name="Nat. Commun.">
        <title>Extremotolerant tardigrade genome and improved radiotolerance of human cultured cells by tardigrade-unique protein.</title>
        <authorList>
            <person name="Hashimoto T."/>
            <person name="Horikawa D.D."/>
            <person name="Saito Y."/>
            <person name="Kuwahara H."/>
            <person name="Kozuka-Hata H."/>
            <person name="Shin-I T."/>
            <person name="Minakuchi Y."/>
            <person name="Ohishi K."/>
            <person name="Motoyama A."/>
            <person name="Aizu T."/>
            <person name="Enomoto A."/>
            <person name="Kondo K."/>
            <person name="Tanaka S."/>
            <person name="Hara Y."/>
            <person name="Koshikawa S."/>
            <person name="Sagara H."/>
            <person name="Miura T."/>
            <person name="Yokobori S."/>
            <person name="Miyagawa K."/>
            <person name="Suzuki Y."/>
            <person name="Kubo T."/>
            <person name="Oyama M."/>
            <person name="Kohara Y."/>
            <person name="Fujiyama A."/>
            <person name="Arakawa K."/>
            <person name="Katayama T."/>
            <person name="Toyoda A."/>
            <person name="Kunieda T."/>
        </authorList>
    </citation>
    <scope>NUCLEOTIDE SEQUENCE [LARGE SCALE GENOMIC DNA]</scope>
    <source>
        <strain evidence="13 14">YOKOZUNA-1</strain>
    </source>
</reference>
<dbReference type="InterPro" id="IPR004821">
    <property type="entry name" value="Cyt_trans-like"/>
</dbReference>
<comment type="pathway">
    <text evidence="1">Lipid metabolism.</text>
</comment>
<dbReference type="Gene3D" id="3.40.50.620">
    <property type="entry name" value="HUPs"/>
    <property type="match status" value="1"/>
</dbReference>
<sequence>MDLSMTAEKTGKAGDNHPSNGSRSRASRSPLPPDNADEKISMAGQTSDQDDDDNSYEDAYSSKDSSPAPSARNFTALDPLIHVPASNAERTMALKYAAPFSTDPVAKEELEKVDYSVQITKDMATSGNVTRPVRIYADGIYDLFHAGHARQLMQAKNAFPNVYLIVGVCSDALTHSLKGKTVMNEWERYESIRHCRYVDEVCSDAPWVLTPEFLQEHKIDFVAHDELPYGGDDAEDIYHWIKQAGRFVATQRTEGVSTSDVVARIVRDYDVYVRRNLARGYSRKDLNVGFMKEKEIRLAEKMGSMRSRGKKLVENIEARGQHMLKKWEDKSREFVDDFLDLFGQRARMNRMKQIWEVGTERIKRALSPAGSVEDVSSDDATRRSPSGSRKRRRRQSELSEDDEEAPPSPSDEHH</sequence>
<dbReference type="CDD" id="cd02174">
    <property type="entry name" value="CCT"/>
    <property type="match status" value="1"/>
</dbReference>
<evidence type="ECO:0000256" key="8">
    <source>
        <dbReference type="ARBA" id="ARBA00023264"/>
    </source>
</evidence>
<comment type="pathway">
    <text evidence="9">Phospholipid metabolism; phosphatidylcholine biosynthesis; phosphatidylcholine from phosphocholine: step 1/2.</text>
</comment>
<evidence type="ECO:0000313" key="13">
    <source>
        <dbReference type="EMBL" id="GAU96848.1"/>
    </source>
</evidence>
<dbReference type="EMBL" id="BDGG01000003">
    <property type="protein sequence ID" value="GAU96848.1"/>
    <property type="molecule type" value="Genomic_DNA"/>
</dbReference>
<dbReference type="Pfam" id="PF01467">
    <property type="entry name" value="CTP_transf_like"/>
    <property type="match status" value="1"/>
</dbReference>
<dbReference type="NCBIfam" id="TIGR00125">
    <property type="entry name" value="cyt_tran_rel"/>
    <property type="match status" value="1"/>
</dbReference>
<dbReference type="GO" id="GO:0031210">
    <property type="term" value="F:phosphatidylcholine binding"/>
    <property type="evidence" value="ECO:0007669"/>
    <property type="project" value="TreeGrafter"/>
</dbReference>
<feature type="domain" description="Cytidyltransferase-like" evidence="12">
    <location>
        <begin position="136"/>
        <end position="264"/>
    </location>
</feature>
<dbReference type="InterPro" id="IPR045049">
    <property type="entry name" value="Pcy1-like"/>
</dbReference>
<evidence type="ECO:0000256" key="5">
    <source>
        <dbReference type="ARBA" id="ARBA00022695"/>
    </source>
</evidence>
<dbReference type="SUPFAM" id="SSF52374">
    <property type="entry name" value="Nucleotidylyl transferase"/>
    <property type="match status" value="1"/>
</dbReference>
<dbReference type="FunFam" id="3.40.50.620:FF:000016">
    <property type="entry name" value="Putative choline-phosphate cytidylyltransferase B"/>
    <property type="match status" value="1"/>
</dbReference>
<dbReference type="AlphaFoldDB" id="A0A1D1VEA4"/>
<dbReference type="InterPro" id="IPR041723">
    <property type="entry name" value="CCT"/>
</dbReference>
<evidence type="ECO:0000256" key="10">
    <source>
        <dbReference type="ARBA" id="ARBA00026101"/>
    </source>
</evidence>
<keyword evidence="7" id="KW-0594">Phospholipid biosynthesis</keyword>
<organism evidence="13 14">
    <name type="scientific">Ramazzottius varieornatus</name>
    <name type="common">Water bear</name>
    <name type="synonym">Tardigrade</name>
    <dbReference type="NCBI Taxonomy" id="947166"/>
    <lineage>
        <taxon>Eukaryota</taxon>
        <taxon>Metazoa</taxon>
        <taxon>Ecdysozoa</taxon>
        <taxon>Tardigrada</taxon>
        <taxon>Eutardigrada</taxon>
        <taxon>Parachela</taxon>
        <taxon>Hypsibioidea</taxon>
        <taxon>Ramazzottiidae</taxon>
        <taxon>Ramazzottius</taxon>
    </lineage>
</organism>
<evidence type="ECO:0000256" key="4">
    <source>
        <dbReference type="ARBA" id="ARBA00022679"/>
    </source>
</evidence>
<keyword evidence="5" id="KW-0548">Nucleotidyltransferase</keyword>
<evidence type="ECO:0000256" key="7">
    <source>
        <dbReference type="ARBA" id="ARBA00023209"/>
    </source>
</evidence>
<protein>
    <recommendedName>
        <fullName evidence="10">choline-phosphate cytidylyltransferase</fullName>
        <ecNumber evidence="10">2.7.7.15</ecNumber>
    </recommendedName>
</protein>
<evidence type="ECO:0000256" key="1">
    <source>
        <dbReference type="ARBA" id="ARBA00005189"/>
    </source>
</evidence>
<proteinExistence type="inferred from homology"/>
<keyword evidence="8" id="KW-1208">Phospholipid metabolism</keyword>
<dbReference type="UniPathway" id="UPA00753">
    <property type="reaction ID" value="UER00739"/>
</dbReference>
<keyword evidence="14" id="KW-1185">Reference proteome</keyword>
<dbReference type="PANTHER" id="PTHR10739:SF13">
    <property type="entry name" value="CHOLINE-PHOSPHATE CYTIDYLYLTRANSFERASE"/>
    <property type="match status" value="1"/>
</dbReference>
<keyword evidence="6" id="KW-0443">Lipid metabolism</keyword>
<dbReference type="OrthoDB" id="17102at2759"/>
<evidence type="ECO:0000256" key="6">
    <source>
        <dbReference type="ARBA" id="ARBA00023098"/>
    </source>
</evidence>
<evidence type="ECO:0000313" key="14">
    <source>
        <dbReference type="Proteomes" id="UP000186922"/>
    </source>
</evidence>
<dbReference type="STRING" id="947166.A0A1D1VEA4"/>
<dbReference type="GO" id="GO:0004105">
    <property type="term" value="F:choline-phosphate cytidylyltransferase activity"/>
    <property type="evidence" value="ECO:0007669"/>
    <property type="project" value="UniProtKB-EC"/>
</dbReference>
<keyword evidence="4" id="KW-0808">Transferase</keyword>
<name>A0A1D1VEA4_RAMVA</name>
<feature type="region of interest" description="Disordered" evidence="11">
    <location>
        <begin position="366"/>
        <end position="414"/>
    </location>
</feature>
<evidence type="ECO:0000259" key="12">
    <source>
        <dbReference type="Pfam" id="PF01467"/>
    </source>
</evidence>
<comment type="caution">
    <text evidence="13">The sequence shown here is derived from an EMBL/GenBank/DDBJ whole genome shotgun (WGS) entry which is preliminary data.</text>
</comment>
<evidence type="ECO:0000256" key="2">
    <source>
        <dbReference type="ARBA" id="ARBA00010101"/>
    </source>
</evidence>
<dbReference type="InterPro" id="IPR014729">
    <property type="entry name" value="Rossmann-like_a/b/a_fold"/>
</dbReference>
<dbReference type="Proteomes" id="UP000186922">
    <property type="component" value="Unassembled WGS sequence"/>
</dbReference>
<comment type="similarity">
    <text evidence="2">Belongs to the cytidylyltransferase family.</text>
</comment>
<accession>A0A1D1VEA4</accession>